<feature type="compositionally biased region" description="Acidic residues" evidence="5">
    <location>
        <begin position="453"/>
        <end position="469"/>
    </location>
</feature>
<dbReference type="InterPro" id="IPR019453">
    <property type="entry name" value="VPS39/TGFA1_Znf"/>
</dbReference>
<gene>
    <name evidence="7" type="ORF">B9Z65_8104</name>
</gene>
<sequence>MLTAFKAQSIVELKQRDKSKIECVLAYGNRVLVGLNTGSLRIYRVNEPLTPAPNGDTGVSKDDAQPSKPAQRPTDLLHEEEKFSKRAVQQLAVIKEANVLVALTDNHVSVHDLQTYALQEKLEKTRGASSFAVTSNVEKDAETDIPSLASRLAVAIKRKVLIWSWHDMELDPDVQELTLPATVKSLTWVSGMKVLIGMDPGYTLVNIETEEMVEVNKPVVAAEAAGQTVARFGAVTSSGMGYMGMGGWVPKPMATKLANGTIMLAKDVNTLFIDEDGKPLEKRQIPWAQAPDAIGYSYPFLLSLQPASKGALDVRSPETLTLLQTIPVPNASMLHVPQPNISLAHAGKGFLVSSDRVIWRMLATSYEAQTEELVKQARFDEAVSLLGMLEDTLLKDKPGQIREIQIQKAQTLFTHRKYRPALDLFTDAAAPPVRVVSLYPKSIAGDLSSVDNVIEDSQEDDTPVDDGDDRDNTKEPSTPRKSKVDKLKSTAKDSDTASIKSVATVSDSAIPRDKSKSGPALEGPDLKQAVLALCSFLAQSRVQFQRYLNYDGTLKESIASQIADPEAEVPFRNLVVIPEGQDKVDWEKELYYVARLVDTTLFRAYMFALPSLAGPLFRLDNFCDADVVEEKLYESGRYNDLIDFLQGKKLHRQALELLEQFGQNKAEDEVMPALRGPSRTVGYLQQLPPELIDIILEYSKWPLETSPDTGMEIFLADTENAENLPRDRVLAHLESINPDLSLRYLEHIINELDDPSSHFHQNLVDSYITKLKSPSLSTTDATNYQTKLESHLLTSTSYNKAKTFCQLPADNSKFYESRAIVLRAMGNHKQALSIYVFQIKDYAKAESYCNEVYLATAPRSRALSSARRPSQGLPAPPVPSVTDTADEKENVYTLLLGLYLKPPSGEQRNWAPALELLSHHGARLPASSTLDLVPDDLAVKELQAYFRGRMRQEITALNEMRIVRGLEEVKRVRTEGELVFGKELPQGGRKGGRSRRVVVGEDAHCKVCLKRFGNNAIRVWPDGEVVHYGCVGGRQGKRTGGGFEAMARGSWA</sequence>
<accession>A0A2P7YW43</accession>
<dbReference type="PROSITE" id="PS50236">
    <property type="entry name" value="CHCR"/>
    <property type="match status" value="1"/>
</dbReference>
<protein>
    <recommendedName>
        <fullName evidence="6">CNH domain-containing protein</fullName>
    </recommendedName>
</protein>
<keyword evidence="8" id="KW-1185">Reference proteome</keyword>
<dbReference type="GO" id="GO:0000329">
    <property type="term" value="C:fungal-type vacuole membrane"/>
    <property type="evidence" value="ECO:0007669"/>
    <property type="project" value="TreeGrafter"/>
</dbReference>
<dbReference type="SUPFAM" id="SSF50978">
    <property type="entry name" value="WD40 repeat-like"/>
    <property type="match status" value="1"/>
</dbReference>
<keyword evidence="2" id="KW-0472">Membrane</keyword>
<dbReference type="GO" id="GO:0006914">
    <property type="term" value="P:autophagy"/>
    <property type="evidence" value="ECO:0007669"/>
    <property type="project" value="TreeGrafter"/>
</dbReference>
<name>A0A2P7YW43_9PEZI</name>
<dbReference type="Pfam" id="PF10366">
    <property type="entry name" value="Vps39_1"/>
    <property type="match status" value="1"/>
</dbReference>
<dbReference type="Pfam" id="PF00780">
    <property type="entry name" value="CNH"/>
    <property type="match status" value="1"/>
</dbReference>
<feature type="region of interest" description="Disordered" evidence="5">
    <location>
        <begin position="450"/>
        <end position="492"/>
    </location>
</feature>
<evidence type="ECO:0000256" key="4">
    <source>
        <dbReference type="PROSITE-ProRule" id="PRU01006"/>
    </source>
</evidence>
<comment type="subcellular location">
    <subcellularLocation>
        <location evidence="1">Endomembrane system</location>
        <topology evidence="1">Peripheral membrane protein</topology>
    </subcellularLocation>
</comment>
<dbReference type="PANTHER" id="PTHR12894">
    <property type="entry name" value="CNH DOMAIN CONTAINING"/>
    <property type="match status" value="1"/>
</dbReference>
<dbReference type="STRING" id="40998.A0A2P7YW43"/>
<dbReference type="InterPro" id="IPR000547">
    <property type="entry name" value="Clathrin_H-chain/VPS_repeat"/>
</dbReference>
<dbReference type="OrthoDB" id="5325112at2759"/>
<evidence type="ECO:0000313" key="7">
    <source>
        <dbReference type="EMBL" id="PSK40164.1"/>
    </source>
</evidence>
<comment type="caution">
    <text evidence="7">The sequence shown here is derived from an EMBL/GenBank/DDBJ whole genome shotgun (WGS) entry which is preliminary data.</text>
</comment>
<feature type="domain" description="CNH" evidence="6">
    <location>
        <begin position="18"/>
        <end position="341"/>
    </location>
</feature>
<evidence type="ECO:0000313" key="8">
    <source>
        <dbReference type="Proteomes" id="UP000243723"/>
    </source>
</evidence>
<evidence type="ECO:0000256" key="5">
    <source>
        <dbReference type="SAM" id="MobiDB-lite"/>
    </source>
</evidence>
<comment type="similarity">
    <text evidence="3">Belongs to the VAM6/VPS39 family.</text>
</comment>
<dbReference type="GO" id="GO:0034058">
    <property type="term" value="P:endosomal vesicle fusion"/>
    <property type="evidence" value="ECO:0007669"/>
    <property type="project" value="TreeGrafter"/>
</dbReference>
<evidence type="ECO:0000256" key="3">
    <source>
        <dbReference type="ARBA" id="ARBA00038201"/>
    </source>
</evidence>
<reference evidence="7 8" key="1">
    <citation type="submission" date="2017-05" db="EMBL/GenBank/DDBJ databases">
        <title>Draft genome sequence of Elsinoe australis.</title>
        <authorList>
            <person name="Cheng Q."/>
        </authorList>
    </citation>
    <scope>NUCLEOTIDE SEQUENCE [LARGE SCALE GENOMIC DNA]</scope>
    <source>
        <strain evidence="7 8">NL1</strain>
    </source>
</reference>
<evidence type="ECO:0000259" key="6">
    <source>
        <dbReference type="PROSITE" id="PS50219"/>
    </source>
</evidence>
<dbReference type="InterPro" id="IPR019452">
    <property type="entry name" value="VPS39/TGF_beta_rcpt-assoc_1"/>
</dbReference>
<dbReference type="AlphaFoldDB" id="A0A2P7YW43"/>
<evidence type="ECO:0000256" key="2">
    <source>
        <dbReference type="ARBA" id="ARBA00023136"/>
    </source>
</evidence>
<organism evidence="7 8">
    <name type="scientific">Elsinoe australis</name>
    <dbReference type="NCBI Taxonomy" id="40998"/>
    <lineage>
        <taxon>Eukaryota</taxon>
        <taxon>Fungi</taxon>
        <taxon>Dikarya</taxon>
        <taxon>Ascomycota</taxon>
        <taxon>Pezizomycotina</taxon>
        <taxon>Dothideomycetes</taxon>
        <taxon>Dothideomycetidae</taxon>
        <taxon>Myriangiales</taxon>
        <taxon>Elsinoaceae</taxon>
        <taxon>Elsinoe</taxon>
    </lineage>
</organism>
<dbReference type="InterPro" id="IPR036322">
    <property type="entry name" value="WD40_repeat_dom_sf"/>
</dbReference>
<dbReference type="GO" id="GO:0006886">
    <property type="term" value="P:intracellular protein transport"/>
    <property type="evidence" value="ECO:0007669"/>
    <property type="project" value="UniProtKB-UniRule"/>
</dbReference>
<proteinExistence type="inferred from homology"/>
<evidence type="ECO:0000256" key="1">
    <source>
        <dbReference type="ARBA" id="ARBA00004184"/>
    </source>
</evidence>
<feature type="region of interest" description="Disordered" evidence="5">
    <location>
        <begin position="48"/>
        <end position="77"/>
    </location>
</feature>
<dbReference type="Proteomes" id="UP000243723">
    <property type="component" value="Unassembled WGS sequence"/>
</dbReference>
<feature type="compositionally biased region" description="Basic and acidic residues" evidence="5">
    <location>
        <begin position="470"/>
        <end position="492"/>
    </location>
</feature>
<dbReference type="InterPro" id="IPR032914">
    <property type="entry name" value="Vam6/VPS39/TRAP1"/>
</dbReference>
<dbReference type="EMBL" id="NHZQ01000363">
    <property type="protein sequence ID" value="PSK40164.1"/>
    <property type="molecule type" value="Genomic_DNA"/>
</dbReference>
<dbReference type="PROSITE" id="PS50219">
    <property type="entry name" value="CNH"/>
    <property type="match status" value="1"/>
</dbReference>
<feature type="repeat" description="CHCR" evidence="4">
    <location>
        <begin position="714"/>
        <end position="875"/>
    </location>
</feature>
<dbReference type="GO" id="GO:0012505">
    <property type="term" value="C:endomembrane system"/>
    <property type="evidence" value="ECO:0007669"/>
    <property type="project" value="UniProtKB-SubCell"/>
</dbReference>
<dbReference type="PANTHER" id="PTHR12894:SF49">
    <property type="entry name" value="VAM6_VPS39-LIKE PROTEIN"/>
    <property type="match status" value="1"/>
</dbReference>
<dbReference type="Pfam" id="PF10367">
    <property type="entry name" value="zf-Vps39_C"/>
    <property type="match status" value="1"/>
</dbReference>
<dbReference type="InterPro" id="IPR001180">
    <property type="entry name" value="CNH_dom"/>
</dbReference>